<gene>
    <name evidence="2" type="ORF">AVEN_163350_1</name>
</gene>
<dbReference type="Proteomes" id="UP000499080">
    <property type="component" value="Unassembled WGS sequence"/>
</dbReference>
<organism evidence="2 3">
    <name type="scientific">Araneus ventricosus</name>
    <name type="common">Orbweaver spider</name>
    <name type="synonym">Epeira ventricosa</name>
    <dbReference type="NCBI Taxonomy" id="182803"/>
    <lineage>
        <taxon>Eukaryota</taxon>
        <taxon>Metazoa</taxon>
        <taxon>Ecdysozoa</taxon>
        <taxon>Arthropoda</taxon>
        <taxon>Chelicerata</taxon>
        <taxon>Arachnida</taxon>
        <taxon>Araneae</taxon>
        <taxon>Araneomorphae</taxon>
        <taxon>Entelegynae</taxon>
        <taxon>Araneoidea</taxon>
        <taxon>Araneidae</taxon>
        <taxon>Araneus</taxon>
    </lineage>
</organism>
<name>A0A4Y2FZ05_ARAVE</name>
<comment type="caution">
    <text evidence="2">The sequence shown here is derived from an EMBL/GenBank/DDBJ whole genome shotgun (WGS) entry which is preliminary data.</text>
</comment>
<reference evidence="2 3" key="1">
    <citation type="journal article" date="2019" name="Sci. Rep.">
        <title>Orb-weaving spider Araneus ventricosus genome elucidates the spidroin gene catalogue.</title>
        <authorList>
            <person name="Kono N."/>
            <person name="Nakamura H."/>
            <person name="Ohtoshi R."/>
            <person name="Moran D.A.P."/>
            <person name="Shinohara A."/>
            <person name="Yoshida Y."/>
            <person name="Fujiwara M."/>
            <person name="Mori M."/>
            <person name="Tomita M."/>
            <person name="Arakawa K."/>
        </authorList>
    </citation>
    <scope>NUCLEOTIDE SEQUENCE [LARGE SCALE GENOMIC DNA]</scope>
</reference>
<accession>A0A4Y2FZ05</accession>
<evidence type="ECO:0000256" key="1">
    <source>
        <dbReference type="SAM" id="MobiDB-lite"/>
    </source>
</evidence>
<protein>
    <submittedName>
        <fullName evidence="2">Uncharacterized protein</fullName>
    </submittedName>
</protein>
<evidence type="ECO:0000313" key="3">
    <source>
        <dbReference type="Proteomes" id="UP000499080"/>
    </source>
</evidence>
<feature type="region of interest" description="Disordered" evidence="1">
    <location>
        <begin position="46"/>
        <end position="67"/>
    </location>
</feature>
<evidence type="ECO:0000313" key="2">
    <source>
        <dbReference type="EMBL" id="GBM45608.1"/>
    </source>
</evidence>
<feature type="compositionally biased region" description="Polar residues" evidence="1">
    <location>
        <begin position="49"/>
        <end position="62"/>
    </location>
</feature>
<keyword evidence="3" id="KW-1185">Reference proteome</keyword>
<sequence length="82" mass="9816">MAKHYTADHPTTEHYKVEYQLHTRLDRSYARTQLTTQIKFTVKKRNPEESYNSHTFSHNVSDQPHPVIRPTVSISHLERIWE</sequence>
<dbReference type="AlphaFoldDB" id="A0A4Y2FZ05"/>
<dbReference type="EMBL" id="BGPR01252193">
    <property type="protein sequence ID" value="GBM45608.1"/>
    <property type="molecule type" value="Genomic_DNA"/>
</dbReference>
<proteinExistence type="predicted"/>